<dbReference type="Gene3D" id="1.20.1280.20">
    <property type="entry name" value="HscB, C-terminal domain"/>
    <property type="match status" value="1"/>
</dbReference>
<comment type="similarity">
    <text evidence="1">Belongs to the HscB family.</text>
</comment>
<dbReference type="Pfam" id="PF07743">
    <property type="entry name" value="HSCB_C"/>
    <property type="match status" value="1"/>
</dbReference>
<keyword evidence="2" id="KW-0143">Chaperone</keyword>
<dbReference type="SUPFAM" id="SSF46565">
    <property type="entry name" value="Chaperone J-domain"/>
    <property type="match status" value="1"/>
</dbReference>
<reference evidence="4 5" key="1">
    <citation type="journal article" date="2016" name="Nat. Commun.">
        <title>Thousands of microbial genomes shed light on interconnected biogeochemical processes in an aquifer system.</title>
        <authorList>
            <person name="Anantharaman K."/>
            <person name="Brown C.T."/>
            <person name="Hug L.A."/>
            <person name="Sharon I."/>
            <person name="Castelle C.J."/>
            <person name="Probst A.J."/>
            <person name="Thomas B.C."/>
            <person name="Singh A."/>
            <person name="Wilkins M.J."/>
            <person name="Karaoz U."/>
            <person name="Brodie E.L."/>
            <person name="Williams K.H."/>
            <person name="Hubbard S.S."/>
            <person name="Banfield J.F."/>
        </authorList>
    </citation>
    <scope>NUCLEOTIDE SEQUENCE [LARGE SCALE GENOMIC DNA]</scope>
</reference>
<proteinExistence type="inferred from homology"/>
<sequence>MKRSGHNQHHNHDRCQSCAAELKHRLYCDSCEKLQQLGKGDDYFTIFGHPRRFAIEEPVVDAAFDELLLALHPDLHATAEPQEQALSVEHTALLVEAKHALFNPYLRGKYLLSLLAPDLGSAAAKPPQSFLVQTFELQEALDQAEAGATPLEPTQTAILDLQKDLEAELNEQFDRLTEDADQPELVRSIQVGLGKLKFLLNLKERAQELAKNLS</sequence>
<dbReference type="GO" id="GO:0001671">
    <property type="term" value="F:ATPase activator activity"/>
    <property type="evidence" value="ECO:0007669"/>
    <property type="project" value="InterPro"/>
</dbReference>
<dbReference type="InterPro" id="IPR036386">
    <property type="entry name" value="HscB_C_sf"/>
</dbReference>
<dbReference type="InterPro" id="IPR036869">
    <property type="entry name" value="J_dom_sf"/>
</dbReference>
<dbReference type="EMBL" id="MFNF01000048">
    <property type="protein sequence ID" value="OGH00226.1"/>
    <property type="molecule type" value="Genomic_DNA"/>
</dbReference>
<comment type="caution">
    <text evidence="4">The sequence shown here is derived from an EMBL/GenBank/DDBJ whole genome shotgun (WGS) entry which is preliminary data.</text>
</comment>
<dbReference type="InterPro" id="IPR004640">
    <property type="entry name" value="HscB"/>
</dbReference>
<dbReference type="Proteomes" id="UP000177583">
    <property type="component" value="Unassembled WGS sequence"/>
</dbReference>
<evidence type="ECO:0000259" key="3">
    <source>
        <dbReference type="Pfam" id="PF07743"/>
    </source>
</evidence>
<dbReference type="GO" id="GO:1990230">
    <property type="term" value="C:iron-sulfur cluster transfer complex"/>
    <property type="evidence" value="ECO:0007669"/>
    <property type="project" value="TreeGrafter"/>
</dbReference>
<dbReference type="SUPFAM" id="SSF47144">
    <property type="entry name" value="HSC20 (HSCB), C-terminal oligomerisation domain"/>
    <property type="match status" value="1"/>
</dbReference>
<dbReference type="Gene3D" id="1.10.287.110">
    <property type="entry name" value="DnaJ domain"/>
    <property type="match status" value="1"/>
</dbReference>
<name>A0A1F6GPX3_9PROT</name>
<dbReference type="InterPro" id="IPR009073">
    <property type="entry name" value="HscB_oligo_C"/>
</dbReference>
<dbReference type="PANTHER" id="PTHR14021:SF15">
    <property type="entry name" value="IRON-SULFUR CLUSTER CO-CHAPERONE PROTEIN HSCB"/>
    <property type="match status" value="1"/>
</dbReference>
<dbReference type="GO" id="GO:0051259">
    <property type="term" value="P:protein complex oligomerization"/>
    <property type="evidence" value="ECO:0007669"/>
    <property type="project" value="InterPro"/>
</dbReference>
<dbReference type="PANTHER" id="PTHR14021">
    <property type="entry name" value="IRON-SULFUR CLUSTER CO-CHAPERONE PROTEIN HSCB"/>
    <property type="match status" value="1"/>
</dbReference>
<evidence type="ECO:0000256" key="2">
    <source>
        <dbReference type="ARBA" id="ARBA00023186"/>
    </source>
</evidence>
<organism evidence="4 5">
    <name type="scientific">Candidatus Lambdaproteobacteria bacterium RIFOXYD2_FULL_56_26</name>
    <dbReference type="NCBI Taxonomy" id="1817773"/>
    <lineage>
        <taxon>Bacteria</taxon>
        <taxon>Pseudomonadati</taxon>
        <taxon>Pseudomonadota</taxon>
        <taxon>Candidatus Lambdaproteobacteria</taxon>
    </lineage>
</organism>
<dbReference type="GO" id="GO:0051087">
    <property type="term" value="F:protein-folding chaperone binding"/>
    <property type="evidence" value="ECO:0007669"/>
    <property type="project" value="InterPro"/>
</dbReference>
<dbReference type="GO" id="GO:0044571">
    <property type="term" value="P:[2Fe-2S] cluster assembly"/>
    <property type="evidence" value="ECO:0007669"/>
    <property type="project" value="InterPro"/>
</dbReference>
<feature type="domain" description="Co-chaperone HscB C-terminal oligomerisation" evidence="3">
    <location>
        <begin position="127"/>
        <end position="206"/>
    </location>
</feature>
<evidence type="ECO:0000313" key="4">
    <source>
        <dbReference type="EMBL" id="OGH00226.1"/>
    </source>
</evidence>
<gene>
    <name evidence="4" type="ORF">A2557_05715</name>
</gene>
<evidence type="ECO:0000256" key="1">
    <source>
        <dbReference type="ARBA" id="ARBA00010476"/>
    </source>
</evidence>
<evidence type="ECO:0000313" key="5">
    <source>
        <dbReference type="Proteomes" id="UP000177583"/>
    </source>
</evidence>
<accession>A0A1F6GPX3</accession>
<protein>
    <recommendedName>
        <fullName evidence="3">Co-chaperone HscB C-terminal oligomerisation domain-containing protein</fullName>
    </recommendedName>
</protein>
<dbReference type="AlphaFoldDB" id="A0A1F6GPX3"/>